<evidence type="ECO:0000313" key="2">
    <source>
        <dbReference type="EMBL" id="GIO57386.1"/>
    </source>
</evidence>
<feature type="region of interest" description="Disordered" evidence="1">
    <location>
        <begin position="1"/>
        <end position="29"/>
    </location>
</feature>
<reference evidence="2 3" key="1">
    <citation type="submission" date="2021-03" db="EMBL/GenBank/DDBJ databases">
        <title>Antimicrobial resistance genes in bacteria isolated from Japanese honey, and their potential for conferring macrolide and lincosamide resistance in the American foulbrood pathogen Paenibacillus larvae.</title>
        <authorList>
            <person name="Okamoto M."/>
            <person name="Kumagai M."/>
            <person name="Kanamori H."/>
            <person name="Takamatsu D."/>
        </authorList>
    </citation>
    <scope>NUCLEOTIDE SEQUENCE [LARGE SCALE GENOMIC DNA]</scope>
    <source>
        <strain evidence="2 3">J21TS7</strain>
    </source>
</reference>
<comment type="caution">
    <text evidence="2">The sequence shown here is derived from an EMBL/GenBank/DDBJ whole genome shotgun (WGS) entry which is preliminary data.</text>
</comment>
<proteinExistence type="predicted"/>
<keyword evidence="3" id="KW-1185">Reference proteome</keyword>
<dbReference type="EMBL" id="BORU01000004">
    <property type="protein sequence ID" value="GIO57386.1"/>
    <property type="molecule type" value="Genomic_DNA"/>
</dbReference>
<dbReference type="Proteomes" id="UP000676601">
    <property type="component" value="Unassembled WGS sequence"/>
</dbReference>
<feature type="compositionally biased region" description="Polar residues" evidence="1">
    <location>
        <begin position="14"/>
        <end position="25"/>
    </location>
</feature>
<organism evidence="2 3">
    <name type="scientific">Paenibacillus cineris</name>
    <dbReference type="NCBI Taxonomy" id="237530"/>
    <lineage>
        <taxon>Bacteria</taxon>
        <taxon>Bacillati</taxon>
        <taxon>Bacillota</taxon>
        <taxon>Bacilli</taxon>
        <taxon>Bacillales</taxon>
        <taxon>Paenibacillaceae</taxon>
        <taxon>Paenibacillus</taxon>
    </lineage>
</organism>
<accession>A0ABQ4LLK7</accession>
<sequence>MAVGNAAERRTELGNHTYSLTTGASSDAERGLLSEGKTVVGPTFYSYNMVIR</sequence>
<evidence type="ECO:0000313" key="3">
    <source>
        <dbReference type="Proteomes" id="UP000676601"/>
    </source>
</evidence>
<protein>
    <submittedName>
        <fullName evidence="2">Uncharacterized protein</fullName>
    </submittedName>
</protein>
<evidence type="ECO:0000256" key="1">
    <source>
        <dbReference type="SAM" id="MobiDB-lite"/>
    </source>
</evidence>
<gene>
    <name evidence="2" type="ORF">J21TS7_57040</name>
</gene>
<name>A0ABQ4LLK7_9BACL</name>